<organism evidence="2 3">
    <name type="scientific">Pseudanabaena catenata USMAC16</name>
    <dbReference type="NCBI Taxonomy" id="1855837"/>
    <lineage>
        <taxon>Bacteria</taxon>
        <taxon>Bacillati</taxon>
        <taxon>Cyanobacteriota</taxon>
        <taxon>Cyanophyceae</taxon>
        <taxon>Pseudanabaenales</taxon>
        <taxon>Pseudanabaenaceae</taxon>
        <taxon>Pseudanabaena</taxon>
    </lineage>
</organism>
<dbReference type="EMBL" id="VBTY01000239">
    <property type="protein sequence ID" value="MDG3496867.1"/>
    <property type="molecule type" value="Genomic_DNA"/>
</dbReference>
<keyword evidence="3" id="KW-1185">Reference proteome</keyword>
<dbReference type="RefSeq" id="WP_009629062.1">
    <property type="nucleotide sequence ID" value="NZ_VBTY01000239.1"/>
</dbReference>
<reference evidence="2" key="1">
    <citation type="submission" date="2019-05" db="EMBL/GenBank/DDBJ databases">
        <title>Whole genome sequencing of Pseudanabaena catenata USMAC16.</title>
        <authorList>
            <person name="Khan Z."/>
            <person name="Omar W.M."/>
            <person name="Convey P."/>
            <person name="Merican F."/>
            <person name="Najimudin N."/>
        </authorList>
    </citation>
    <scope>NUCLEOTIDE SEQUENCE</scope>
    <source>
        <strain evidence="2">USMAC16</strain>
    </source>
</reference>
<evidence type="ECO:0000313" key="2">
    <source>
        <dbReference type="EMBL" id="MDG3496867.1"/>
    </source>
</evidence>
<dbReference type="AlphaFoldDB" id="A0A9X4MD17"/>
<feature type="non-terminal residue" evidence="2">
    <location>
        <position position="297"/>
    </location>
</feature>
<sequence length="297" mass="32793">MTENTPPSFDASDDGIYDDIPLGNYEPLIVPNALGQSFLQPKFIYPLGAISLLSPDNLDINSDSEFLASSFEDSPFFNSPLQSPSLNTIQTKSVASKANLQEQSKFLRSASGLISDRPIQRSSELSDLSQIDNITQSDRTIQRESDFTIQPILDSQTTEIQRQVISNDVESINSPQIQRSNDNASPIPSASTSDQPIAETTAIAEIPDNQSHDINSDINQAVQRQVDTADLTNLESDRNIQARVNADYSAPIDRNQPDIARLDNITQSDRTIQRESDTIQPILDSQSTEIQRQVISN</sequence>
<gene>
    <name evidence="2" type="ORF">FEV09_20210</name>
</gene>
<evidence type="ECO:0000313" key="3">
    <source>
        <dbReference type="Proteomes" id="UP001152872"/>
    </source>
</evidence>
<protein>
    <submittedName>
        <fullName evidence="2">Uncharacterized protein</fullName>
    </submittedName>
</protein>
<evidence type="ECO:0000256" key="1">
    <source>
        <dbReference type="SAM" id="MobiDB-lite"/>
    </source>
</evidence>
<proteinExistence type="predicted"/>
<accession>A0A9X4MD17</accession>
<dbReference type="Proteomes" id="UP001152872">
    <property type="component" value="Unassembled WGS sequence"/>
</dbReference>
<name>A0A9X4MD17_9CYAN</name>
<comment type="caution">
    <text evidence="2">The sequence shown here is derived from an EMBL/GenBank/DDBJ whole genome shotgun (WGS) entry which is preliminary data.</text>
</comment>
<feature type="region of interest" description="Disordered" evidence="1">
    <location>
        <begin position="170"/>
        <end position="195"/>
    </location>
</feature>